<dbReference type="InterPro" id="IPR011576">
    <property type="entry name" value="Pyridox_Oxase_N"/>
</dbReference>
<evidence type="ECO:0000256" key="1">
    <source>
        <dbReference type="ARBA" id="ARBA00007301"/>
    </source>
</evidence>
<dbReference type="HAMAP" id="MF_01629">
    <property type="entry name" value="PdxH"/>
    <property type="match status" value="1"/>
</dbReference>
<dbReference type="InterPro" id="IPR012349">
    <property type="entry name" value="Split_barrel_FMN-bd"/>
</dbReference>
<evidence type="ECO:0000256" key="4">
    <source>
        <dbReference type="ARBA" id="ARBA00023002"/>
    </source>
</evidence>
<dbReference type="PROSITE" id="PS01064">
    <property type="entry name" value="PYRIDOX_OXIDASE"/>
    <property type="match status" value="1"/>
</dbReference>
<dbReference type="PIRSF" id="PIRSF000190">
    <property type="entry name" value="Pyd_amn-ph_oxd"/>
    <property type="match status" value="1"/>
</dbReference>
<feature type="binding site" evidence="5">
    <location>
        <position position="198"/>
    </location>
    <ligand>
        <name>FMN</name>
        <dbReference type="ChEBI" id="CHEBI:58210"/>
    </ligand>
</feature>
<dbReference type="RefSeq" id="WP_237261807.1">
    <property type="nucleotide sequence ID" value="NZ_AP024202.1"/>
</dbReference>
<feature type="binding site" evidence="5">
    <location>
        <begin position="204"/>
        <end position="206"/>
    </location>
    <ligand>
        <name>substrate</name>
    </ligand>
</feature>
<dbReference type="NCBIfam" id="NF004231">
    <property type="entry name" value="PRK05679.1"/>
    <property type="match status" value="1"/>
</dbReference>
<dbReference type="Gene3D" id="2.30.110.10">
    <property type="entry name" value="Electron Transport, Fmn-binding Protein, Chain A"/>
    <property type="match status" value="1"/>
</dbReference>
<evidence type="ECO:0000259" key="6">
    <source>
        <dbReference type="Pfam" id="PF01243"/>
    </source>
</evidence>
<keyword evidence="9" id="KW-1185">Reference proteome</keyword>
<dbReference type="SUPFAM" id="SSF50475">
    <property type="entry name" value="FMN-binding split barrel"/>
    <property type="match status" value="1"/>
</dbReference>
<comment type="catalytic activity">
    <reaction evidence="5">
        <text>pyridoxamine 5'-phosphate + O2 + H2O = pyridoxal 5'-phosphate + H2O2 + NH4(+)</text>
        <dbReference type="Rhea" id="RHEA:15817"/>
        <dbReference type="ChEBI" id="CHEBI:15377"/>
        <dbReference type="ChEBI" id="CHEBI:15379"/>
        <dbReference type="ChEBI" id="CHEBI:16240"/>
        <dbReference type="ChEBI" id="CHEBI:28938"/>
        <dbReference type="ChEBI" id="CHEBI:58451"/>
        <dbReference type="ChEBI" id="CHEBI:597326"/>
        <dbReference type="EC" id="1.4.3.5"/>
    </reaction>
</comment>
<evidence type="ECO:0000313" key="8">
    <source>
        <dbReference type="EMBL" id="BCN94342.1"/>
    </source>
</evidence>
<dbReference type="EC" id="1.4.3.5" evidence="5"/>
<comment type="caution">
    <text evidence="5">Lacks conserved residue(s) required for the propagation of feature annotation.</text>
</comment>
<gene>
    <name evidence="8" type="primary">pdxH_2</name>
    <name evidence="5" type="synonym">pdxH</name>
    <name evidence="8" type="ORF">THMIRHAM_21270</name>
</gene>
<keyword evidence="2 5" id="KW-0285">Flavoprotein</keyword>
<sequence>MSDSESQALDQEVNKDLYDARKVYKKAQLTEENVAKNPFAQFKAWYDEAESADLIEPNAMVLATVDKDNRPNTRTVLLKAFDENGFVFFTNYTSQKAKEIEHNPEVTIQFLWLGLERQVKIRGTAKKISLKDSMHYFFLRPSGSQIGAWVSHQSQVISSKALLVNQYQKLKQKFASGQVPFPDFWGGYCIEPSYFEFWQGGDDRLHDRLVFTPQENGWKIQRLAP</sequence>
<evidence type="ECO:0000259" key="7">
    <source>
        <dbReference type="Pfam" id="PF10590"/>
    </source>
</evidence>
<evidence type="ECO:0000256" key="2">
    <source>
        <dbReference type="ARBA" id="ARBA00022630"/>
    </source>
</evidence>
<dbReference type="NCBIfam" id="TIGR00558">
    <property type="entry name" value="pdxH"/>
    <property type="match status" value="1"/>
</dbReference>
<comment type="pathway">
    <text evidence="5">Cofactor metabolism; pyridoxal 5'-phosphate salvage; pyridoxal 5'-phosphate from pyridoxine 5'-phosphate: step 1/1.</text>
</comment>
<feature type="binding site" evidence="5">
    <location>
        <position position="140"/>
    </location>
    <ligand>
        <name>substrate</name>
    </ligand>
</feature>
<dbReference type="InterPro" id="IPR019740">
    <property type="entry name" value="Pyridox_Oxase_CS"/>
</dbReference>
<keyword evidence="4 5" id="KW-0560">Oxidoreductase</keyword>
<comment type="cofactor">
    <cofactor evidence="5">
        <name>FMN</name>
        <dbReference type="ChEBI" id="CHEBI:58210"/>
    </cofactor>
    <text evidence="5">Binds 1 FMN per subunit.</text>
</comment>
<feature type="binding site" evidence="5">
    <location>
        <begin position="153"/>
        <end position="154"/>
    </location>
    <ligand>
        <name>FMN</name>
        <dbReference type="ChEBI" id="CHEBI:58210"/>
    </ligand>
</feature>
<comment type="catalytic activity">
    <reaction evidence="5">
        <text>pyridoxine 5'-phosphate + O2 = pyridoxal 5'-phosphate + H2O2</text>
        <dbReference type="Rhea" id="RHEA:15149"/>
        <dbReference type="ChEBI" id="CHEBI:15379"/>
        <dbReference type="ChEBI" id="CHEBI:16240"/>
        <dbReference type="ChEBI" id="CHEBI:58589"/>
        <dbReference type="ChEBI" id="CHEBI:597326"/>
        <dbReference type="EC" id="1.4.3.5"/>
    </reaction>
</comment>
<keyword evidence="3 5" id="KW-0288">FMN</keyword>
<dbReference type="Pfam" id="PF01243">
    <property type="entry name" value="PNPOx_N"/>
    <property type="match status" value="1"/>
</dbReference>
<proteinExistence type="inferred from homology"/>
<dbReference type="Proteomes" id="UP001054820">
    <property type="component" value="Chromosome"/>
</dbReference>
<feature type="domain" description="Pyridoxine 5'-phosphate oxidase dimerisation C-terminal" evidence="7">
    <location>
        <begin position="185"/>
        <end position="225"/>
    </location>
</feature>
<dbReference type="InterPro" id="IPR000659">
    <property type="entry name" value="Pyridox_Oxase"/>
</dbReference>
<dbReference type="InterPro" id="IPR019576">
    <property type="entry name" value="Pyridoxamine_oxidase_dimer_C"/>
</dbReference>
<protein>
    <recommendedName>
        <fullName evidence="5">Pyridoxine/pyridoxamine 5'-phosphate oxidase</fullName>
        <ecNumber evidence="5">1.4.3.5</ecNumber>
    </recommendedName>
    <alternativeName>
        <fullName evidence="5">PNP/PMP oxidase</fullName>
        <shortName evidence="5">PNPOx</shortName>
    </alternativeName>
    <alternativeName>
        <fullName evidence="5">Pyridoxal 5'-phosphate synthase</fullName>
    </alternativeName>
</protein>
<feature type="binding site" evidence="5">
    <location>
        <position position="136"/>
    </location>
    <ligand>
        <name>substrate</name>
    </ligand>
</feature>
<feature type="binding site" evidence="5">
    <location>
        <position position="144"/>
    </location>
    <ligand>
        <name>substrate</name>
    </ligand>
</feature>
<comment type="similarity">
    <text evidence="1 5">Belongs to the pyridoxamine 5'-phosphate oxidase family.</text>
</comment>
<feature type="binding site" evidence="5">
    <location>
        <position position="208"/>
    </location>
    <ligand>
        <name>FMN</name>
        <dbReference type="ChEBI" id="CHEBI:58210"/>
    </ligand>
</feature>
<name>A0ABM7MFV7_9GAMM</name>
<feature type="binding site" evidence="5">
    <location>
        <position position="118"/>
    </location>
    <ligand>
        <name>FMN</name>
        <dbReference type="ChEBI" id="CHEBI:58210"/>
    </ligand>
</feature>
<feature type="binding site" evidence="5">
    <location>
        <begin position="89"/>
        <end position="90"/>
    </location>
    <ligand>
        <name>FMN</name>
        <dbReference type="ChEBI" id="CHEBI:58210"/>
    </ligand>
</feature>
<comment type="subunit">
    <text evidence="5">Homodimer.</text>
</comment>
<dbReference type="PANTHER" id="PTHR10851:SF0">
    <property type="entry name" value="PYRIDOXINE-5'-PHOSPHATE OXIDASE"/>
    <property type="match status" value="1"/>
</dbReference>
<reference evidence="8" key="1">
    <citation type="journal article" date="2022" name="Arch. Microbiol.">
        <title>Thiomicrorhabdus immobilis sp. nov., a mesophilic sulfur-oxidizing bacterium isolated from sediment of a brackish lake in northern Japan.</title>
        <authorList>
            <person name="Kojima H."/>
            <person name="Mochizuki J."/>
            <person name="Kanda M."/>
            <person name="Watanabe T."/>
            <person name="Fukui M."/>
        </authorList>
    </citation>
    <scope>NUCLEOTIDE SEQUENCE</scope>
    <source>
        <strain evidence="8">Am19</strain>
    </source>
</reference>
<evidence type="ECO:0000256" key="3">
    <source>
        <dbReference type="ARBA" id="ARBA00022643"/>
    </source>
</evidence>
<feature type="binding site" evidence="5">
    <location>
        <begin position="74"/>
        <end position="79"/>
    </location>
    <ligand>
        <name>FMN</name>
        <dbReference type="ChEBI" id="CHEBI:58210"/>
    </ligand>
</feature>
<dbReference type="Pfam" id="PF10590">
    <property type="entry name" value="PNP_phzG_C"/>
    <property type="match status" value="1"/>
</dbReference>
<organism evidence="8 9">
    <name type="scientific">Thiomicrorhabdus immobilis</name>
    <dbReference type="NCBI Taxonomy" id="2791037"/>
    <lineage>
        <taxon>Bacteria</taxon>
        <taxon>Pseudomonadati</taxon>
        <taxon>Pseudomonadota</taxon>
        <taxon>Gammaproteobacteria</taxon>
        <taxon>Thiotrichales</taxon>
        <taxon>Piscirickettsiaceae</taxon>
        <taxon>Thiomicrorhabdus</taxon>
    </lineage>
</organism>
<feature type="binding site" evidence="5">
    <location>
        <position position="79"/>
    </location>
    <ligand>
        <name>substrate</name>
    </ligand>
</feature>
<feature type="binding site" evidence="5">
    <location>
        <position position="96"/>
    </location>
    <ligand>
        <name>FMN</name>
        <dbReference type="ChEBI" id="CHEBI:58210"/>
    </ligand>
</feature>
<accession>A0ABM7MFV7</accession>
<evidence type="ECO:0000313" key="9">
    <source>
        <dbReference type="Proteomes" id="UP001054820"/>
    </source>
</evidence>
<comment type="function">
    <text evidence="5">Catalyzes the oxidation of either pyridoxine 5'-phosphate (PNP) or pyridoxamine 5'-phosphate (PMP) into pyridoxal 5'-phosphate (PLP).</text>
</comment>
<comment type="pathway">
    <text evidence="5">Cofactor metabolism; pyridoxal 5'-phosphate salvage; pyridoxal 5'-phosphate from pyridoxamine 5'-phosphate: step 1/1.</text>
</comment>
<feature type="domain" description="Pyridoxamine 5'-phosphate oxidase N-terminal" evidence="6">
    <location>
        <begin position="53"/>
        <end position="171"/>
    </location>
</feature>
<evidence type="ECO:0000256" key="5">
    <source>
        <dbReference type="HAMAP-Rule" id="MF_01629"/>
    </source>
</evidence>
<keyword evidence="5" id="KW-0664">Pyridoxine biosynthesis</keyword>
<dbReference type="PANTHER" id="PTHR10851">
    <property type="entry name" value="PYRIDOXINE-5-PHOSPHATE OXIDASE"/>
    <property type="match status" value="1"/>
</dbReference>
<dbReference type="EMBL" id="AP024202">
    <property type="protein sequence ID" value="BCN94342.1"/>
    <property type="molecule type" value="Genomic_DNA"/>
</dbReference>